<sequence>MDLSGEQATPIDLDKTMSDVETDPPVSIHEREYFAPFLPITDEAIASKIMPDLGQDIDDFQVFHWQIKNWRSLEKRLNGPEFVAGGFNW</sequence>
<evidence type="ECO:0000256" key="1">
    <source>
        <dbReference type="SAM" id="MobiDB-lite"/>
    </source>
</evidence>
<evidence type="ECO:0000313" key="3">
    <source>
        <dbReference type="EMBL" id="RUS25318.1"/>
    </source>
</evidence>
<dbReference type="Proteomes" id="UP000274822">
    <property type="component" value="Unassembled WGS sequence"/>
</dbReference>
<reference evidence="3 4" key="1">
    <citation type="journal article" date="2018" name="New Phytol.">
        <title>Phylogenomics of Endogonaceae and evolution of mycorrhizas within Mucoromycota.</title>
        <authorList>
            <person name="Chang Y."/>
            <person name="Desiro A."/>
            <person name="Na H."/>
            <person name="Sandor L."/>
            <person name="Lipzen A."/>
            <person name="Clum A."/>
            <person name="Barry K."/>
            <person name="Grigoriev I.V."/>
            <person name="Martin F.M."/>
            <person name="Stajich J.E."/>
            <person name="Smith M.E."/>
            <person name="Bonito G."/>
            <person name="Spatafora J.W."/>
        </authorList>
    </citation>
    <scope>NUCLEOTIDE SEQUENCE [LARGE SCALE GENOMIC DNA]</scope>
    <source>
        <strain evidence="3 4">AD002</strain>
    </source>
</reference>
<keyword evidence="4" id="KW-1185">Reference proteome</keyword>
<dbReference type="PROSITE" id="PS50144">
    <property type="entry name" value="MATH"/>
    <property type="match status" value="1"/>
</dbReference>
<accession>A0A433Q6A9</accession>
<name>A0A433Q6A9_9FUNG</name>
<dbReference type="InterPro" id="IPR002083">
    <property type="entry name" value="MATH/TRAF_dom"/>
</dbReference>
<evidence type="ECO:0000259" key="2">
    <source>
        <dbReference type="PROSITE" id="PS50144"/>
    </source>
</evidence>
<dbReference type="AlphaFoldDB" id="A0A433Q6A9"/>
<feature type="region of interest" description="Disordered" evidence="1">
    <location>
        <begin position="1"/>
        <end position="22"/>
    </location>
</feature>
<protein>
    <recommendedName>
        <fullName evidence="2">MATH domain-containing protein</fullName>
    </recommendedName>
</protein>
<evidence type="ECO:0000313" key="4">
    <source>
        <dbReference type="Proteomes" id="UP000274822"/>
    </source>
</evidence>
<dbReference type="EMBL" id="RBNJ01013310">
    <property type="protein sequence ID" value="RUS25318.1"/>
    <property type="molecule type" value="Genomic_DNA"/>
</dbReference>
<organism evidence="3 4">
    <name type="scientific">Jimgerdemannia flammicorona</name>
    <dbReference type="NCBI Taxonomy" id="994334"/>
    <lineage>
        <taxon>Eukaryota</taxon>
        <taxon>Fungi</taxon>
        <taxon>Fungi incertae sedis</taxon>
        <taxon>Mucoromycota</taxon>
        <taxon>Mucoromycotina</taxon>
        <taxon>Endogonomycetes</taxon>
        <taxon>Endogonales</taxon>
        <taxon>Endogonaceae</taxon>
        <taxon>Jimgerdemannia</taxon>
    </lineage>
</organism>
<proteinExistence type="predicted"/>
<comment type="caution">
    <text evidence="3">The sequence shown here is derived from an EMBL/GenBank/DDBJ whole genome shotgun (WGS) entry which is preliminary data.</text>
</comment>
<feature type="domain" description="MATH" evidence="2">
    <location>
        <begin position="60"/>
        <end position="89"/>
    </location>
</feature>
<gene>
    <name evidence="3" type="ORF">BC938DRAFT_472341</name>
</gene>